<dbReference type="AlphaFoldDB" id="A0A397DHC5"/>
<evidence type="ECO:0000313" key="9">
    <source>
        <dbReference type="Proteomes" id="UP000265716"/>
    </source>
</evidence>
<feature type="transmembrane region" description="Helical" evidence="7">
    <location>
        <begin position="478"/>
        <end position="497"/>
    </location>
</feature>
<keyword evidence="3" id="KW-0813">Transport</keyword>
<keyword evidence="4 7" id="KW-0812">Transmembrane</keyword>
<keyword evidence="5 7" id="KW-1133">Transmembrane helix</keyword>
<feature type="transmembrane region" description="Helical" evidence="7">
    <location>
        <begin position="85"/>
        <end position="106"/>
    </location>
</feature>
<dbReference type="InterPro" id="IPR036259">
    <property type="entry name" value="MFS_trans_sf"/>
</dbReference>
<dbReference type="EMBL" id="QUTC01004832">
    <property type="protein sequence ID" value="RHY62115.1"/>
    <property type="molecule type" value="Genomic_DNA"/>
</dbReference>
<feature type="transmembrane region" description="Helical" evidence="7">
    <location>
        <begin position="178"/>
        <end position="205"/>
    </location>
</feature>
<dbReference type="InterPro" id="IPR039309">
    <property type="entry name" value="BT1"/>
</dbReference>
<dbReference type="GO" id="GO:0016020">
    <property type="term" value="C:membrane"/>
    <property type="evidence" value="ECO:0007669"/>
    <property type="project" value="UniProtKB-SubCell"/>
</dbReference>
<comment type="caution">
    <text evidence="8">The sequence shown here is derived from an EMBL/GenBank/DDBJ whole genome shotgun (WGS) entry which is preliminary data.</text>
</comment>
<evidence type="ECO:0000256" key="2">
    <source>
        <dbReference type="ARBA" id="ARBA00007015"/>
    </source>
</evidence>
<proteinExistence type="inferred from homology"/>
<name>A0A397DHC5_APHAT</name>
<dbReference type="Proteomes" id="UP000265716">
    <property type="component" value="Unassembled WGS sequence"/>
</dbReference>
<comment type="subcellular location">
    <subcellularLocation>
        <location evidence="1">Membrane</location>
        <topology evidence="1">Multi-pass membrane protein</topology>
    </subcellularLocation>
</comment>
<dbReference type="Gene3D" id="1.20.1250.20">
    <property type="entry name" value="MFS general substrate transporter like domains"/>
    <property type="match status" value="1"/>
</dbReference>
<sequence length="566" mass="62300">MTTEKQRLLALTERASYTLSDERIAKSPTALEDGALVHGGALSLLSREAMGLFSQYFAIGIVYGMIPALKYPLFNVYLSMEPYQVSSYGVMVTLGWSYKVLFGMLSDCCPIFGYRRKSWMLIGWVTTMICLTIMAFSTWGDPYCNRDTTDSCDKPLSAVNATDFAANYNPRAPDNGSAFIILSMFVSFGYVTAACAADAMVVQYAQREPLSIRGRVQTAIYTIRNIAGMLALSVTAFGLNGVQYNGSFSFSMAPNIPYAICLIPCVLAVLTTVFVVVEDKHIGISFSAWWGSFWELLQTRVMWQICAFRFINSMFFSIATTADNGMATHWAKVEPVNDSLASLIGKAIFASTLTAMGKWGLRWNWRYLIALGSVGMVVVDGIVNFVTIWDVVRNQWFYTGLALVNNVPDGIRFIVGMYCTVEVADVGTEGATYGLITTMGNLAGPFASVVYKYVNSYFLLSNDDFKKDTTAVRWDVTYVYLISFGCKLFSLVFLVMLPPQKSEMQQLKRKGGKSKVAGVLLIVTFVTCLAFSMASSVMSIYPTTKCYRLAGGNGKLDLATGGCPNS</sequence>
<feature type="transmembrane region" description="Helical" evidence="7">
    <location>
        <begin position="368"/>
        <end position="389"/>
    </location>
</feature>
<feature type="transmembrane region" description="Helical" evidence="7">
    <location>
        <begin position="118"/>
        <end position="139"/>
    </location>
</feature>
<dbReference type="PANTHER" id="PTHR31585">
    <property type="entry name" value="FOLATE-BIOPTERIN TRANSPORTER 1, CHLOROPLASTIC"/>
    <property type="match status" value="1"/>
</dbReference>
<comment type="similarity">
    <text evidence="2">Belongs to the major facilitator superfamily. Folate-biopterin transporter (TC 2.A.71) family.</text>
</comment>
<organism evidence="8 9">
    <name type="scientific">Aphanomyces astaci</name>
    <name type="common">Crayfish plague agent</name>
    <dbReference type="NCBI Taxonomy" id="112090"/>
    <lineage>
        <taxon>Eukaryota</taxon>
        <taxon>Sar</taxon>
        <taxon>Stramenopiles</taxon>
        <taxon>Oomycota</taxon>
        <taxon>Saprolegniomycetes</taxon>
        <taxon>Saprolegniales</taxon>
        <taxon>Verrucalvaceae</taxon>
        <taxon>Aphanomyces</taxon>
    </lineage>
</organism>
<evidence type="ECO:0008006" key="10">
    <source>
        <dbReference type="Google" id="ProtNLM"/>
    </source>
</evidence>
<accession>A0A397DHC5</accession>
<evidence type="ECO:0000256" key="3">
    <source>
        <dbReference type="ARBA" id="ARBA00022448"/>
    </source>
</evidence>
<keyword evidence="6 7" id="KW-0472">Membrane</keyword>
<feature type="transmembrane region" description="Helical" evidence="7">
    <location>
        <begin position="256"/>
        <end position="277"/>
    </location>
</feature>
<evidence type="ECO:0000256" key="5">
    <source>
        <dbReference type="ARBA" id="ARBA00022989"/>
    </source>
</evidence>
<gene>
    <name evidence="8" type="ORF">DYB38_001211</name>
</gene>
<feature type="transmembrane region" description="Helical" evidence="7">
    <location>
        <begin position="518"/>
        <end position="541"/>
    </location>
</feature>
<dbReference type="Pfam" id="PF03092">
    <property type="entry name" value="BT1"/>
    <property type="match status" value="1"/>
</dbReference>
<evidence type="ECO:0000256" key="1">
    <source>
        <dbReference type="ARBA" id="ARBA00004141"/>
    </source>
</evidence>
<evidence type="ECO:0000256" key="6">
    <source>
        <dbReference type="ARBA" id="ARBA00023136"/>
    </source>
</evidence>
<dbReference type="SUPFAM" id="SSF103473">
    <property type="entry name" value="MFS general substrate transporter"/>
    <property type="match status" value="1"/>
</dbReference>
<evidence type="ECO:0000256" key="7">
    <source>
        <dbReference type="SAM" id="Phobius"/>
    </source>
</evidence>
<evidence type="ECO:0000256" key="4">
    <source>
        <dbReference type="ARBA" id="ARBA00022692"/>
    </source>
</evidence>
<reference evidence="8 9" key="1">
    <citation type="submission" date="2018-08" db="EMBL/GenBank/DDBJ databases">
        <title>Aphanomyces genome sequencing and annotation.</title>
        <authorList>
            <person name="Minardi D."/>
            <person name="Oidtmann B."/>
            <person name="Van Der Giezen M."/>
            <person name="Studholme D.J."/>
        </authorList>
    </citation>
    <scope>NUCLEOTIDE SEQUENCE [LARGE SCALE GENOMIC DNA]</scope>
    <source>
        <strain evidence="8 9">SA</strain>
    </source>
</reference>
<protein>
    <recommendedName>
        <fullName evidence="10">Major facilitator superfamily (MFS) profile domain-containing protein</fullName>
    </recommendedName>
</protein>
<dbReference type="PANTHER" id="PTHR31585:SF5">
    <property type="entry name" value="RNA-BINDING S4 DOMAIN-CONTAINING PROTEIN"/>
    <property type="match status" value="1"/>
</dbReference>
<dbReference type="VEuPathDB" id="FungiDB:H257_02418"/>
<evidence type="ECO:0000313" key="8">
    <source>
        <dbReference type="EMBL" id="RHY62115.1"/>
    </source>
</evidence>
<feature type="transmembrane region" description="Helical" evidence="7">
    <location>
        <begin position="226"/>
        <end position="244"/>
    </location>
</feature>
<feature type="transmembrane region" description="Helical" evidence="7">
    <location>
        <begin position="53"/>
        <end position="73"/>
    </location>
</feature>